<dbReference type="Pfam" id="PF14420">
    <property type="entry name" value="Clr5"/>
    <property type="match status" value="1"/>
</dbReference>
<reference evidence="2 3" key="1">
    <citation type="submission" date="2016-04" db="EMBL/GenBank/DDBJ databases">
        <title>A degradative enzymes factory behind the ericoid mycorrhizal symbiosis.</title>
        <authorList>
            <consortium name="DOE Joint Genome Institute"/>
            <person name="Martino E."/>
            <person name="Morin E."/>
            <person name="Grelet G."/>
            <person name="Kuo A."/>
            <person name="Kohler A."/>
            <person name="Daghino S."/>
            <person name="Barry K."/>
            <person name="Choi C."/>
            <person name="Cichocki N."/>
            <person name="Clum A."/>
            <person name="Copeland A."/>
            <person name="Hainaut M."/>
            <person name="Haridas S."/>
            <person name="Labutti K."/>
            <person name="Lindquist E."/>
            <person name="Lipzen A."/>
            <person name="Khouja H.-R."/>
            <person name="Murat C."/>
            <person name="Ohm R."/>
            <person name="Olson A."/>
            <person name="Spatafora J."/>
            <person name="Veneault-Fourrey C."/>
            <person name="Henrissat B."/>
            <person name="Grigoriev I."/>
            <person name="Martin F."/>
            <person name="Perotto S."/>
        </authorList>
    </citation>
    <scope>NUCLEOTIDE SEQUENCE [LARGE SCALE GENOMIC DNA]</scope>
    <source>
        <strain evidence="2 3">E</strain>
    </source>
</reference>
<dbReference type="OrthoDB" id="5986190at2759"/>
<evidence type="ECO:0000259" key="1">
    <source>
        <dbReference type="Pfam" id="PF14420"/>
    </source>
</evidence>
<name>A0A2J6TBR9_9HELO</name>
<dbReference type="PANTHER" id="PTHR38788">
    <property type="entry name" value="CLR5 DOMAIN-CONTAINING PROTEIN"/>
    <property type="match status" value="1"/>
</dbReference>
<dbReference type="EMBL" id="KZ613790">
    <property type="protein sequence ID" value="PMD60456.1"/>
    <property type="molecule type" value="Genomic_DNA"/>
</dbReference>
<dbReference type="Proteomes" id="UP000235371">
    <property type="component" value="Unassembled WGS sequence"/>
</dbReference>
<proteinExistence type="predicted"/>
<dbReference type="RefSeq" id="XP_024737360.1">
    <property type="nucleotide sequence ID" value="XM_024872464.1"/>
</dbReference>
<accession>A0A2J6TBR9</accession>
<protein>
    <recommendedName>
        <fullName evidence="1">Clr5 domain-containing protein</fullName>
    </recommendedName>
</protein>
<organism evidence="2 3">
    <name type="scientific">Hyaloscypha bicolor E</name>
    <dbReference type="NCBI Taxonomy" id="1095630"/>
    <lineage>
        <taxon>Eukaryota</taxon>
        <taxon>Fungi</taxon>
        <taxon>Dikarya</taxon>
        <taxon>Ascomycota</taxon>
        <taxon>Pezizomycotina</taxon>
        <taxon>Leotiomycetes</taxon>
        <taxon>Helotiales</taxon>
        <taxon>Hyaloscyphaceae</taxon>
        <taxon>Hyaloscypha</taxon>
        <taxon>Hyaloscypha bicolor</taxon>
    </lineage>
</organism>
<feature type="domain" description="Clr5" evidence="1">
    <location>
        <begin position="39"/>
        <end position="88"/>
    </location>
</feature>
<evidence type="ECO:0000313" key="3">
    <source>
        <dbReference type="Proteomes" id="UP000235371"/>
    </source>
</evidence>
<dbReference type="PANTHER" id="PTHR38788:SF3">
    <property type="entry name" value="CLR5 DOMAIN-CONTAINING PROTEIN"/>
    <property type="match status" value="1"/>
</dbReference>
<gene>
    <name evidence="2" type="ORF">K444DRAFT_393056</name>
</gene>
<sequence length="159" mass="18779">MSMNGMDLVSRELEAGQVGARTQKKPRQLKAIERNNLIWEAYKNEIRSLYVAQDMTLKATIAWFELKHVFVKSERKWKEKVKEWGFEKNVPSCDMSYMVAKSMKRKAEGKDTTFYRSGMQVDENKIEQFKKRRMTASNDIHHRTSIIRRQRLSTTTVRA</sequence>
<dbReference type="InterPro" id="IPR025676">
    <property type="entry name" value="Clr5_dom"/>
</dbReference>
<dbReference type="AlphaFoldDB" id="A0A2J6TBR9"/>
<dbReference type="InParanoid" id="A0A2J6TBR9"/>
<evidence type="ECO:0000313" key="2">
    <source>
        <dbReference type="EMBL" id="PMD60456.1"/>
    </source>
</evidence>
<dbReference type="GeneID" id="36580545"/>
<keyword evidence="3" id="KW-1185">Reference proteome</keyword>